<dbReference type="PRINTS" id="PR00344">
    <property type="entry name" value="BCTRLSENSOR"/>
</dbReference>
<dbReference type="InterPro" id="IPR035965">
    <property type="entry name" value="PAS-like_dom_sf"/>
</dbReference>
<dbReference type="RefSeq" id="WP_283426498.1">
    <property type="nucleotide sequence ID" value="NZ_FXTY01000005.1"/>
</dbReference>
<keyword evidence="9" id="KW-0808">Transferase</keyword>
<dbReference type="SMART" id="SM00388">
    <property type="entry name" value="HisKA"/>
    <property type="match status" value="1"/>
</dbReference>
<dbReference type="SUPFAM" id="SSF55785">
    <property type="entry name" value="PYP-like sensor domain (PAS domain)"/>
    <property type="match status" value="1"/>
</dbReference>
<dbReference type="InterPro" id="IPR011006">
    <property type="entry name" value="CheY-like_superfamily"/>
</dbReference>
<dbReference type="InterPro" id="IPR000014">
    <property type="entry name" value="PAS"/>
</dbReference>
<keyword evidence="9" id="KW-0418">Kinase</keyword>
<dbReference type="Pfam" id="PF00072">
    <property type="entry name" value="Response_reg"/>
    <property type="match status" value="1"/>
</dbReference>
<evidence type="ECO:0000259" key="7">
    <source>
        <dbReference type="PROSITE" id="PS50110"/>
    </source>
</evidence>
<feature type="domain" description="Response regulatory" evidence="7">
    <location>
        <begin position="426"/>
        <end position="543"/>
    </location>
</feature>
<dbReference type="GO" id="GO:0016301">
    <property type="term" value="F:kinase activity"/>
    <property type="evidence" value="ECO:0007669"/>
    <property type="project" value="UniProtKB-KW"/>
</dbReference>
<organism evidence="9 10">
    <name type="scientific">Shimia sagamensis</name>
    <dbReference type="NCBI Taxonomy" id="1566352"/>
    <lineage>
        <taxon>Bacteria</taxon>
        <taxon>Pseudomonadati</taxon>
        <taxon>Pseudomonadota</taxon>
        <taxon>Alphaproteobacteria</taxon>
        <taxon>Rhodobacterales</taxon>
        <taxon>Roseobacteraceae</taxon>
    </lineage>
</organism>
<dbReference type="SUPFAM" id="SSF47384">
    <property type="entry name" value="Homodimeric domain of signal transducing histidine kinase"/>
    <property type="match status" value="1"/>
</dbReference>
<dbReference type="Gene3D" id="3.30.565.10">
    <property type="entry name" value="Histidine kinase-like ATPase, C-terminal domain"/>
    <property type="match status" value="1"/>
</dbReference>
<accession>A0ABY1P3S0</accession>
<dbReference type="SMART" id="SM00387">
    <property type="entry name" value="HATPase_c"/>
    <property type="match status" value="1"/>
</dbReference>
<dbReference type="PANTHER" id="PTHR45339">
    <property type="entry name" value="HYBRID SIGNAL TRANSDUCTION HISTIDINE KINASE J"/>
    <property type="match status" value="1"/>
</dbReference>
<keyword evidence="3 5" id="KW-0597">Phosphoprotein</keyword>
<keyword evidence="10" id="KW-1185">Reference proteome</keyword>
<dbReference type="Pfam" id="PF08448">
    <property type="entry name" value="PAS_4"/>
    <property type="match status" value="1"/>
</dbReference>
<evidence type="ECO:0000256" key="2">
    <source>
        <dbReference type="ARBA" id="ARBA00012438"/>
    </source>
</evidence>
<dbReference type="InterPro" id="IPR036097">
    <property type="entry name" value="HisK_dim/P_sf"/>
</dbReference>
<evidence type="ECO:0000256" key="3">
    <source>
        <dbReference type="ARBA" id="ARBA00022553"/>
    </source>
</evidence>
<feature type="domain" description="Histidine kinase" evidence="6">
    <location>
        <begin position="161"/>
        <end position="381"/>
    </location>
</feature>
<feature type="domain" description="PAC" evidence="8">
    <location>
        <begin position="88"/>
        <end position="140"/>
    </location>
</feature>
<evidence type="ECO:0000259" key="6">
    <source>
        <dbReference type="PROSITE" id="PS50109"/>
    </source>
</evidence>
<name>A0ABY1P3S0_9RHOB</name>
<dbReference type="Pfam" id="PF02518">
    <property type="entry name" value="HATPase_c"/>
    <property type="match status" value="1"/>
</dbReference>
<dbReference type="Gene3D" id="1.10.287.130">
    <property type="match status" value="1"/>
</dbReference>
<dbReference type="InterPro" id="IPR004358">
    <property type="entry name" value="Sig_transdc_His_kin-like_C"/>
</dbReference>
<keyword evidence="4" id="KW-0902">Two-component regulatory system</keyword>
<dbReference type="CDD" id="cd16922">
    <property type="entry name" value="HATPase_EvgS-ArcB-TorS-like"/>
    <property type="match status" value="1"/>
</dbReference>
<dbReference type="InterPro" id="IPR001789">
    <property type="entry name" value="Sig_transdc_resp-reg_receiver"/>
</dbReference>
<proteinExistence type="predicted"/>
<dbReference type="EMBL" id="FXTY01000005">
    <property type="protein sequence ID" value="SMP25275.1"/>
    <property type="molecule type" value="Genomic_DNA"/>
</dbReference>
<dbReference type="CDD" id="cd17546">
    <property type="entry name" value="REC_hyHK_CKI1_RcsC-like"/>
    <property type="match status" value="1"/>
</dbReference>
<dbReference type="PROSITE" id="PS50113">
    <property type="entry name" value="PAC"/>
    <property type="match status" value="1"/>
</dbReference>
<dbReference type="InterPro" id="IPR003661">
    <property type="entry name" value="HisK_dim/P_dom"/>
</dbReference>
<comment type="catalytic activity">
    <reaction evidence="1">
        <text>ATP + protein L-histidine = ADP + protein N-phospho-L-histidine.</text>
        <dbReference type="EC" id="2.7.13.3"/>
    </reaction>
</comment>
<reference evidence="9 10" key="1">
    <citation type="submission" date="2017-05" db="EMBL/GenBank/DDBJ databases">
        <authorList>
            <person name="Varghese N."/>
            <person name="Submissions S."/>
        </authorList>
    </citation>
    <scope>NUCLEOTIDE SEQUENCE [LARGE SCALE GENOMIC DNA]</scope>
    <source>
        <strain evidence="9 10">DSM 29734</strain>
    </source>
</reference>
<evidence type="ECO:0000313" key="9">
    <source>
        <dbReference type="EMBL" id="SMP25275.1"/>
    </source>
</evidence>
<dbReference type="PANTHER" id="PTHR45339:SF1">
    <property type="entry name" value="HYBRID SIGNAL TRANSDUCTION HISTIDINE KINASE J"/>
    <property type="match status" value="1"/>
</dbReference>
<dbReference type="InterPro" id="IPR003594">
    <property type="entry name" value="HATPase_dom"/>
</dbReference>
<evidence type="ECO:0000256" key="4">
    <source>
        <dbReference type="ARBA" id="ARBA00023012"/>
    </source>
</evidence>
<protein>
    <recommendedName>
        <fullName evidence="2">histidine kinase</fullName>
        <ecNumber evidence="2">2.7.13.3</ecNumber>
    </recommendedName>
</protein>
<dbReference type="PROSITE" id="PS50110">
    <property type="entry name" value="RESPONSE_REGULATORY"/>
    <property type="match status" value="1"/>
</dbReference>
<dbReference type="Proteomes" id="UP001157961">
    <property type="component" value="Unassembled WGS sequence"/>
</dbReference>
<sequence>MTRQAPSATELDFPGYHTLLDAVPSAIFVLKICEDGLPRYVTMNKAGCDLVQRRQEDIVGKTAFEIYGGAMGDRALAKHLAVIEAAKTTTYLSVIPFPKNVIDLRTTLTPIFDDNGVMTHLIGFSLDVTPERERDEALELTKIAKVKAEEASSAKERFLANMSHEIRTPMNGILGMSELMQETELTSQQQLYSNTIHTSANALLDIVNDVLDFSKIQAEKLSLVEEPFSLLQVILEVTTLLSTRAETKGLVLHTDYPPMVPHGFVGDASRMRQVLLNLIGNAIKFTDAGRIDVTVAFDGEDPPYPLRVTVLDTGPGIAQNAQDAIFSAFEQADEPGAHREDGTGLGLAITQALVERMGGKIVVESALGEGAAFTVQLDLQVAAATDFVESRVSVAPEVRQSPSIDAAARPKGGASAIEMPSLKGVRILVAEDNRTNQLVVSKMLAPTEAELQFVPDGQQAVDAYKTDGCDLILMDLSMPVMGGLDATREIRAFERDVARPACKIIALTANAQPSDAEACLEAGMDEFLSKPFRRGELISKISG</sequence>
<dbReference type="Pfam" id="PF00512">
    <property type="entry name" value="HisKA"/>
    <property type="match status" value="1"/>
</dbReference>
<gene>
    <name evidence="9" type="ORF">SAMN06265373_10576</name>
</gene>
<evidence type="ECO:0000259" key="8">
    <source>
        <dbReference type="PROSITE" id="PS50113"/>
    </source>
</evidence>
<feature type="modified residue" description="4-aspartylphosphate" evidence="5">
    <location>
        <position position="475"/>
    </location>
</feature>
<dbReference type="InterPro" id="IPR013656">
    <property type="entry name" value="PAS_4"/>
</dbReference>
<comment type="caution">
    <text evidence="9">The sequence shown here is derived from an EMBL/GenBank/DDBJ whole genome shotgun (WGS) entry which is preliminary data.</text>
</comment>
<dbReference type="InterPro" id="IPR005467">
    <property type="entry name" value="His_kinase_dom"/>
</dbReference>
<dbReference type="SUPFAM" id="SSF55874">
    <property type="entry name" value="ATPase domain of HSP90 chaperone/DNA topoisomerase II/histidine kinase"/>
    <property type="match status" value="1"/>
</dbReference>
<dbReference type="SUPFAM" id="SSF52172">
    <property type="entry name" value="CheY-like"/>
    <property type="match status" value="1"/>
</dbReference>
<dbReference type="EC" id="2.7.13.3" evidence="2"/>
<dbReference type="InterPro" id="IPR036890">
    <property type="entry name" value="HATPase_C_sf"/>
</dbReference>
<evidence type="ECO:0000256" key="5">
    <source>
        <dbReference type="PROSITE-ProRule" id="PRU00169"/>
    </source>
</evidence>
<evidence type="ECO:0000256" key="1">
    <source>
        <dbReference type="ARBA" id="ARBA00000085"/>
    </source>
</evidence>
<dbReference type="PROSITE" id="PS50109">
    <property type="entry name" value="HIS_KIN"/>
    <property type="match status" value="1"/>
</dbReference>
<dbReference type="CDD" id="cd00130">
    <property type="entry name" value="PAS"/>
    <property type="match status" value="1"/>
</dbReference>
<evidence type="ECO:0000313" key="10">
    <source>
        <dbReference type="Proteomes" id="UP001157961"/>
    </source>
</evidence>
<dbReference type="Gene3D" id="3.40.50.2300">
    <property type="match status" value="1"/>
</dbReference>
<dbReference type="SMART" id="SM00448">
    <property type="entry name" value="REC"/>
    <property type="match status" value="1"/>
</dbReference>
<dbReference type="CDD" id="cd00082">
    <property type="entry name" value="HisKA"/>
    <property type="match status" value="1"/>
</dbReference>
<dbReference type="InterPro" id="IPR000700">
    <property type="entry name" value="PAS-assoc_C"/>
</dbReference>
<dbReference type="Gene3D" id="3.30.450.20">
    <property type="entry name" value="PAS domain"/>
    <property type="match status" value="1"/>
</dbReference>